<reference evidence="2 3" key="1">
    <citation type="submission" date="2019-05" db="EMBL/GenBank/DDBJ databases">
        <title>Another draft genome of Portunus trituberculatus and its Hox gene families provides insights of decapod evolution.</title>
        <authorList>
            <person name="Jeong J.-H."/>
            <person name="Song I."/>
            <person name="Kim S."/>
            <person name="Choi T."/>
            <person name="Kim D."/>
            <person name="Ryu S."/>
            <person name="Kim W."/>
        </authorList>
    </citation>
    <scope>NUCLEOTIDE SEQUENCE [LARGE SCALE GENOMIC DNA]</scope>
    <source>
        <tissue evidence="2">Muscle</tissue>
    </source>
</reference>
<comment type="caution">
    <text evidence="2">The sequence shown here is derived from an EMBL/GenBank/DDBJ whole genome shotgun (WGS) entry which is preliminary data.</text>
</comment>
<proteinExistence type="predicted"/>
<feature type="region of interest" description="Disordered" evidence="1">
    <location>
        <begin position="167"/>
        <end position="220"/>
    </location>
</feature>
<gene>
    <name evidence="2" type="ORF">E2C01_026169</name>
</gene>
<feature type="compositionally biased region" description="Basic and acidic residues" evidence="1">
    <location>
        <begin position="208"/>
        <end position="220"/>
    </location>
</feature>
<dbReference type="Proteomes" id="UP000324222">
    <property type="component" value="Unassembled WGS sequence"/>
</dbReference>
<evidence type="ECO:0000313" key="2">
    <source>
        <dbReference type="EMBL" id="MPC32838.1"/>
    </source>
</evidence>
<organism evidence="2 3">
    <name type="scientific">Portunus trituberculatus</name>
    <name type="common">Swimming crab</name>
    <name type="synonym">Neptunus trituberculatus</name>
    <dbReference type="NCBI Taxonomy" id="210409"/>
    <lineage>
        <taxon>Eukaryota</taxon>
        <taxon>Metazoa</taxon>
        <taxon>Ecdysozoa</taxon>
        <taxon>Arthropoda</taxon>
        <taxon>Crustacea</taxon>
        <taxon>Multicrustacea</taxon>
        <taxon>Malacostraca</taxon>
        <taxon>Eumalacostraca</taxon>
        <taxon>Eucarida</taxon>
        <taxon>Decapoda</taxon>
        <taxon>Pleocyemata</taxon>
        <taxon>Brachyura</taxon>
        <taxon>Eubrachyura</taxon>
        <taxon>Portunoidea</taxon>
        <taxon>Portunidae</taxon>
        <taxon>Portuninae</taxon>
        <taxon>Portunus</taxon>
    </lineage>
</organism>
<sequence length="220" mass="24516">MHFIPTSSCNTGRLEACSVRLEAICSWLLSPDACACSWYYHLHLGSFTTFPQRHLKQEHKTRTGNPQTLVTGDKAKIVRVSNTVPRFPGRLLSIPADPSTPTSQTLHILHNPLSNTLHVLPYLTPPPPHYPSFHSCTAHPPNQPSKPSSSNELSSLQFPFIYQRNPSPLIHSTSPRPALPSHTLRFNVPSAQAPSPNLLPPHCTQEAQEARFDAQRSRFQ</sequence>
<keyword evidence="3" id="KW-1185">Reference proteome</keyword>
<evidence type="ECO:0000313" key="3">
    <source>
        <dbReference type="Proteomes" id="UP000324222"/>
    </source>
</evidence>
<name>A0A5B7EHE1_PORTR</name>
<dbReference type="EMBL" id="VSRR010002706">
    <property type="protein sequence ID" value="MPC32838.1"/>
    <property type="molecule type" value="Genomic_DNA"/>
</dbReference>
<evidence type="ECO:0000256" key="1">
    <source>
        <dbReference type="SAM" id="MobiDB-lite"/>
    </source>
</evidence>
<accession>A0A5B7EHE1</accession>
<feature type="region of interest" description="Disordered" evidence="1">
    <location>
        <begin position="133"/>
        <end position="153"/>
    </location>
</feature>
<protein>
    <submittedName>
        <fullName evidence="2">Uncharacterized protein</fullName>
    </submittedName>
</protein>
<dbReference type="AlphaFoldDB" id="A0A5B7EHE1"/>